<dbReference type="Gene3D" id="3.40.50.300">
    <property type="entry name" value="P-loop containing nucleotide triphosphate hydrolases"/>
    <property type="match status" value="1"/>
</dbReference>
<feature type="binding site" evidence="11">
    <location>
        <position position="54"/>
    </location>
    <ligand>
        <name>L-glutamine</name>
        <dbReference type="ChEBI" id="CHEBI:58359"/>
    </ligand>
</feature>
<keyword evidence="8 11" id="KW-0315">Glutamine amidotransferase</keyword>
<feature type="binding site" evidence="11">
    <location>
        <position position="405"/>
    </location>
    <ligand>
        <name>L-glutamine</name>
        <dbReference type="ChEBI" id="CHEBI:58359"/>
    </ligand>
</feature>
<dbReference type="SUPFAM" id="SSF52540">
    <property type="entry name" value="P-loop containing nucleoside triphosphate hydrolases"/>
    <property type="match status" value="1"/>
</dbReference>
<feature type="domain" description="CTP synthase N-terminal" evidence="13">
    <location>
        <begin position="3"/>
        <end position="267"/>
    </location>
</feature>
<keyword evidence="4 11" id="KW-0479">Metal-binding</keyword>
<evidence type="ECO:0000256" key="3">
    <source>
        <dbReference type="ARBA" id="ARBA00022598"/>
    </source>
</evidence>
<dbReference type="EMBL" id="CP046147">
    <property type="protein sequence ID" value="WFG40233.1"/>
    <property type="molecule type" value="Genomic_DNA"/>
</dbReference>
<evidence type="ECO:0000256" key="11">
    <source>
        <dbReference type="HAMAP-Rule" id="MF_01227"/>
    </source>
</evidence>
<dbReference type="GO" id="GO:0005524">
    <property type="term" value="F:ATP binding"/>
    <property type="evidence" value="ECO:0007669"/>
    <property type="project" value="UniProtKB-KW"/>
</dbReference>
<evidence type="ECO:0000313" key="16">
    <source>
        <dbReference type="Proteomes" id="UP001219901"/>
    </source>
</evidence>
<feature type="binding site" evidence="11">
    <location>
        <begin position="14"/>
        <end position="19"/>
    </location>
    <ligand>
        <name>ATP</name>
        <dbReference type="ChEBI" id="CHEBI:30616"/>
    </ligand>
</feature>
<evidence type="ECO:0000259" key="13">
    <source>
        <dbReference type="Pfam" id="PF06418"/>
    </source>
</evidence>
<dbReference type="SUPFAM" id="SSF52317">
    <property type="entry name" value="Class I glutamine amidotransferase-like"/>
    <property type="match status" value="1"/>
</dbReference>
<dbReference type="RefSeq" id="WP_342825705.1">
    <property type="nucleotide sequence ID" value="NZ_CP046146.1"/>
</dbReference>
<proteinExistence type="inferred from homology"/>
<evidence type="ECO:0000259" key="12">
    <source>
        <dbReference type="Pfam" id="PF00117"/>
    </source>
</evidence>
<dbReference type="GO" id="GO:0044210">
    <property type="term" value="P:'de novo' CTP biosynthetic process"/>
    <property type="evidence" value="ECO:0007669"/>
    <property type="project" value="UniProtKB-UniRule"/>
</dbReference>
<dbReference type="NCBIfam" id="NF003792">
    <property type="entry name" value="PRK05380.1"/>
    <property type="match status" value="1"/>
</dbReference>
<comment type="pathway">
    <text evidence="1 11">Pyrimidine metabolism; CTP biosynthesis via de novo pathway; CTP from UDP: step 2/2.</text>
</comment>
<dbReference type="InterPro" id="IPR004468">
    <property type="entry name" value="CTP_synthase"/>
</dbReference>
<dbReference type="FunFam" id="3.40.50.300:FF:000009">
    <property type="entry name" value="CTP synthase"/>
    <property type="match status" value="1"/>
</dbReference>
<comment type="caution">
    <text evidence="11">Lacks conserved residue(s) required for the propagation of feature annotation.</text>
</comment>
<evidence type="ECO:0000256" key="1">
    <source>
        <dbReference type="ARBA" id="ARBA00005171"/>
    </source>
</evidence>
<dbReference type="Proteomes" id="UP001219901">
    <property type="component" value="Chromosome"/>
</dbReference>
<dbReference type="PROSITE" id="PS51273">
    <property type="entry name" value="GATASE_TYPE_1"/>
    <property type="match status" value="1"/>
</dbReference>
<dbReference type="Proteomes" id="UP001321249">
    <property type="component" value="Unassembled WGS sequence"/>
</dbReference>
<feature type="binding site" evidence="11">
    <location>
        <position position="242"/>
    </location>
    <ligand>
        <name>ATP</name>
        <dbReference type="ChEBI" id="CHEBI:30616"/>
    </ligand>
</feature>
<keyword evidence="5 11" id="KW-0547">Nucleotide-binding</keyword>
<dbReference type="InterPro" id="IPR033828">
    <property type="entry name" value="GATase1_CTP_Synthase"/>
</dbReference>
<feature type="active site" description="Nucleophile; for glutamine hydrolysis" evidence="11">
    <location>
        <position position="381"/>
    </location>
</feature>
<dbReference type="CDD" id="cd03113">
    <property type="entry name" value="CTPS_N"/>
    <property type="match status" value="1"/>
</dbReference>
<feature type="binding site" evidence="11">
    <location>
        <begin position="188"/>
        <end position="193"/>
    </location>
    <ligand>
        <name>UTP</name>
        <dbReference type="ChEBI" id="CHEBI:46398"/>
    </ligand>
</feature>
<gene>
    <name evidence="11" type="primary">pyrG</name>
    <name evidence="14" type="ORF">GKO46_09925</name>
    <name evidence="15" type="ORF">GKO48_11615</name>
</gene>
<keyword evidence="16" id="KW-1185">Reference proteome</keyword>
<dbReference type="CDD" id="cd01746">
    <property type="entry name" value="GATase1_CTP_Synthase"/>
    <property type="match status" value="1"/>
</dbReference>
<feature type="active site" evidence="11">
    <location>
        <position position="509"/>
    </location>
</feature>
<accession>A0AAJ5ZL80</accession>
<comment type="catalytic activity">
    <reaction evidence="11">
        <text>L-glutamine + H2O = L-glutamate + NH4(+)</text>
        <dbReference type="Rhea" id="RHEA:15889"/>
        <dbReference type="ChEBI" id="CHEBI:15377"/>
        <dbReference type="ChEBI" id="CHEBI:28938"/>
        <dbReference type="ChEBI" id="CHEBI:29985"/>
        <dbReference type="ChEBI" id="CHEBI:58359"/>
    </reaction>
</comment>
<feature type="binding site" evidence="11">
    <location>
        <position position="224"/>
    </location>
    <ligand>
        <name>UTP</name>
        <dbReference type="ChEBI" id="CHEBI:46398"/>
    </ligand>
</feature>
<sequence length="544" mass="59794">MSKFIFVTGGVVSSLGKGIAVASIGRMLKSRGMSVSVLKLDPYLNVDPGTMSPYQHGEVFVTVDGSETDLDLGHYERFIDVELTELSNVTAGQIYSEVIANERAGQYLGGTIQTVPHVTNLIKERVLKLAEVSQADVVVVEVGGTVGDIEGQPFIEAIRQVRNTVGQQDTFYVHVTLLPYLGATGELKTKPTQHSVNTLRGMGVQPDAILCRADQETGEDERRKIALYCDVNAEAVISLPTLSSVYEVPLHLEAEGLGSILTNGLDLPDTKPDLESWRAIVRVDEEEHEQIDIALVGKYVELQDSYLSVVEALHHAGLHNDRKVNIQWVAAEDIEEHGAEKLLGSARGIIVPGGFGERGLEGMIAAANYARHSNIPYLGLCLGMQIMVVEYARNELGIADATSLEIDPEAANPVIAFMEGQEELHSTGGTMRLGVYPCFLKEGTKVRAAYEQETVDERHRHRYEFNNEYRVPLEEAGLIASGTSPDGSLVEVTEVYGHPFMVGSQFHPEFGSRPERPHPLFREFIRVAKTTLREGGQHDFFEEE</sequence>
<dbReference type="GO" id="GO:0005829">
    <property type="term" value="C:cytosol"/>
    <property type="evidence" value="ECO:0007669"/>
    <property type="project" value="TreeGrafter"/>
</dbReference>
<reference evidence="16" key="3">
    <citation type="submission" date="2023-06" db="EMBL/GenBank/DDBJ databases">
        <title>Pangenomics reveal diversification of enzyme families and niche specialization in globally abundant SAR202 bacteria.</title>
        <authorList>
            <person name="Saw J.H.W."/>
        </authorList>
    </citation>
    <scope>NUCLEOTIDE SEQUENCE [LARGE SCALE GENOMIC DNA]</scope>
    <source>
        <strain evidence="16">JH1073</strain>
    </source>
</reference>
<feature type="region of interest" description="Amidoligase domain" evidence="11">
    <location>
        <begin position="1"/>
        <end position="267"/>
    </location>
</feature>
<dbReference type="PANTHER" id="PTHR11550:SF0">
    <property type="entry name" value="CTP SYNTHASE-RELATED"/>
    <property type="match status" value="1"/>
</dbReference>
<feature type="binding site" evidence="11">
    <location>
        <position position="71"/>
    </location>
    <ligand>
        <name>Mg(2+)</name>
        <dbReference type="ChEBI" id="CHEBI:18420"/>
    </ligand>
</feature>
<dbReference type="InterPro" id="IPR027417">
    <property type="entry name" value="P-loop_NTPase"/>
</dbReference>
<comment type="miscellaneous">
    <text evidence="11">CTPSs have evolved a hybrid strategy for distinguishing between UTP and CTP. The overlapping regions of the product feedback inhibitory and substrate sites recognize a common feature in both compounds, the triphosphate moiety. To differentiate isosteric substrate and product pyrimidine rings, an additional pocket far from the expected kinase/ligase catalytic site, specifically recognizes the cytosine and ribose portions of the product inhibitor.</text>
</comment>
<dbReference type="InterPro" id="IPR017456">
    <property type="entry name" value="CTP_synthase_N"/>
</dbReference>
<comment type="catalytic activity">
    <reaction evidence="11">
        <text>UTP + NH4(+) + ATP = CTP + ADP + phosphate + 2 H(+)</text>
        <dbReference type="Rhea" id="RHEA:16597"/>
        <dbReference type="ChEBI" id="CHEBI:15378"/>
        <dbReference type="ChEBI" id="CHEBI:28938"/>
        <dbReference type="ChEBI" id="CHEBI:30616"/>
        <dbReference type="ChEBI" id="CHEBI:37563"/>
        <dbReference type="ChEBI" id="CHEBI:43474"/>
        <dbReference type="ChEBI" id="CHEBI:46398"/>
        <dbReference type="ChEBI" id="CHEBI:456216"/>
    </reaction>
</comment>
<dbReference type="AlphaFoldDB" id="A0AAJ5ZL80"/>
<dbReference type="EMBL" id="WMBE01000003">
    <property type="protein sequence ID" value="MDG0867386.1"/>
    <property type="molecule type" value="Genomic_DNA"/>
</dbReference>
<feature type="binding site" evidence="11">
    <location>
        <position position="13"/>
    </location>
    <ligand>
        <name>UTP</name>
        <dbReference type="ChEBI" id="CHEBI:46398"/>
    </ligand>
</feature>
<evidence type="ECO:0000256" key="5">
    <source>
        <dbReference type="ARBA" id="ARBA00022741"/>
    </source>
</evidence>
<evidence type="ECO:0000313" key="17">
    <source>
        <dbReference type="Proteomes" id="UP001321249"/>
    </source>
</evidence>
<keyword evidence="7 11" id="KW-0460">Magnesium</keyword>
<feature type="binding site" evidence="11">
    <location>
        <position position="141"/>
    </location>
    <ligand>
        <name>Mg(2+)</name>
        <dbReference type="ChEBI" id="CHEBI:18420"/>
    </ligand>
</feature>
<dbReference type="NCBIfam" id="TIGR00337">
    <property type="entry name" value="PyrG"/>
    <property type="match status" value="1"/>
</dbReference>
<dbReference type="GO" id="GO:0019856">
    <property type="term" value="P:pyrimidine nucleobase biosynthetic process"/>
    <property type="evidence" value="ECO:0007669"/>
    <property type="project" value="TreeGrafter"/>
</dbReference>
<name>A0AAJ5ZL80_9CHLR</name>
<dbReference type="GO" id="GO:0042802">
    <property type="term" value="F:identical protein binding"/>
    <property type="evidence" value="ECO:0007669"/>
    <property type="project" value="TreeGrafter"/>
</dbReference>
<feature type="binding site" evidence="11">
    <location>
        <position position="354"/>
    </location>
    <ligand>
        <name>L-glutamine</name>
        <dbReference type="ChEBI" id="CHEBI:58359"/>
    </ligand>
</feature>
<dbReference type="GO" id="GO:0003883">
    <property type="term" value="F:CTP synthase activity"/>
    <property type="evidence" value="ECO:0007669"/>
    <property type="project" value="UniProtKB-UniRule"/>
</dbReference>
<keyword evidence="9 11" id="KW-0665">Pyrimidine biosynthesis</keyword>
<dbReference type="FunFam" id="3.40.50.880:FF:000002">
    <property type="entry name" value="CTP synthase"/>
    <property type="match status" value="1"/>
</dbReference>
<dbReference type="PANTHER" id="PTHR11550">
    <property type="entry name" value="CTP SYNTHASE"/>
    <property type="match status" value="1"/>
</dbReference>
<feature type="binding site" evidence="11">
    <location>
        <position position="224"/>
    </location>
    <ligand>
        <name>CTP</name>
        <dbReference type="ChEBI" id="CHEBI:37563"/>
        <note>allosteric inhibitor</note>
    </ligand>
</feature>
<feature type="binding site" evidence="11">
    <location>
        <begin position="188"/>
        <end position="193"/>
    </location>
    <ligand>
        <name>CTP</name>
        <dbReference type="ChEBI" id="CHEBI:37563"/>
        <note>allosteric inhibitor</note>
    </ligand>
</feature>
<evidence type="ECO:0000256" key="7">
    <source>
        <dbReference type="ARBA" id="ARBA00022842"/>
    </source>
</evidence>
<comment type="catalytic activity">
    <reaction evidence="10 11">
        <text>UTP + L-glutamine + ATP + H2O = CTP + L-glutamate + ADP + phosphate + 2 H(+)</text>
        <dbReference type="Rhea" id="RHEA:26426"/>
        <dbReference type="ChEBI" id="CHEBI:15377"/>
        <dbReference type="ChEBI" id="CHEBI:15378"/>
        <dbReference type="ChEBI" id="CHEBI:29985"/>
        <dbReference type="ChEBI" id="CHEBI:30616"/>
        <dbReference type="ChEBI" id="CHEBI:37563"/>
        <dbReference type="ChEBI" id="CHEBI:43474"/>
        <dbReference type="ChEBI" id="CHEBI:46398"/>
        <dbReference type="ChEBI" id="CHEBI:58359"/>
        <dbReference type="ChEBI" id="CHEBI:456216"/>
        <dbReference type="EC" id="6.3.4.2"/>
    </reaction>
</comment>
<comment type="subunit">
    <text evidence="11">Homotetramer.</text>
</comment>
<evidence type="ECO:0000256" key="10">
    <source>
        <dbReference type="ARBA" id="ARBA00047781"/>
    </source>
</evidence>
<evidence type="ECO:0000313" key="14">
    <source>
        <dbReference type="EMBL" id="MDG0867386.1"/>
    </source>
</evidence>
<evidence type="ECO:0000256" key="2">
    <source>
        <dbReference type="ARBA" id="ARBA00007533"/>
    </source>
</evidence>
<dbReference type="Gene3D" id="3.40.50.880">
    <property type="match status" value="1"/>
</dbReference>
<protein>
    <recommendedName>
        <fullName evidence="11">CTP synthase</fullName>
        <ecNumber evidence="11">6.3.4.2</ecNumber>
    </recommendedName>
    <alternativeName>
        <fullName evidence="11">Cytidine 5'-triphosphate synthase</fullName>
    </alternativeName>
    <alternativeName>
        <fullName evidence="11">Cytidine triphosphate synthetase</fullName>
        <shortName evidence="11">CTP synthetase</shortName>
        <shortName evidence="11">CTPS</shortName>
    </alternativeName>
    <alternativeName>
        <fullName evidence="11">UTP--ammonia ligase</fullName>
    </alternativeName>
</protein>
<comment type="similarity">
    <text evidence="2 11">Belongs to the CTP synthase family.</text>
</comment>
<keyword evidence="6 11" id="KW-0067">ATP-binding</keyword>
<dbReference type="HAMAP" id="MF_01227">
    <property type="entry name" value="PyrG"/>
    <property type="match status" value="1"/>
</dbReference>
<organism evidence="15 16">
    <name type="scientific">Candidatus Lucifugimonas marina</name>
    <dbReference type="NCBI Taxonomy" id="3038979"/>
    <lineage>
        <taxon>Bacteria</taxon>
        <taxon>Bacillati</taxon>
        <taxon>Chloroflexota</taxon>
        <taxon>Dehalococcoidia</taxon>
        <taxon>SAR202 cluster</taxon>
        <taxon>Candidatus Lucifugimonadales</taxon>
        <taxon>Candidatus Lucifugimonadaceae</taxon>
        <taxon>Candidatus Lucifugimonas</taxon>
    </lineage>
</organism>
<keyword evidence="3 11" id="KW-0436">Ligase</keyword>
<dbReference type="GO" id="GO:0097268">
    <property type="term" value="C:cytoophidium"/>
    <property type="evidence" value="ECO:0007669"/>
    <property type="project" value="UniProtKB-ARBA"/>
</dbReference>
<feature type="active site" evidence="11">
    <location>
        <position position="507"/>
    </location>
</feature>
<evidence type="ECO:0000256" key="9">
    <source>
        <dbReference type="ARBA" id="ARBA00022975"/>
    </source>
</evidence>
<feature type="binding site" evidence="11">
    <location>
        <begin position="148"/>
        <end position="150"/>
    </location>
    <ligand>
        <name>CTP</name>
        <dbReference type="ChEBI" id="CHEBI:37563"/>
        <note>allosteric inhibitor</note>
    </ligand>
</feature>
<feature type="binding site" evidence="11">
    <location>
        <position position="71"/>
    </location>
    <ligand>
        <name>ATP</name>
        <dbReference type="ChEBI" id="CHEBI:30616"/>
    </ligand>
</feature>
<dbReference type="EC" id="6.3.4.2" evidence="11"/>
<dbReference type="InterPro" id="IPR029062">
    <property type="entry name" value="Class_I_gatase-like"/>
</dbReference>
<feature type="binding site" evidence="11">
    <location>
        <position position="13"/>
    </location>
    <ligand>
        <name>CTP</name>
        <dbReference type="ChEBI" id="CHEBI:37563"/>
        <note>allosteric inhibitor</note>
    </ligand>
</feature>
<dbReference type="Pfam" id="PF00117">
    <property type="entry name" value="GATase"/>
    <property type="match status" value="1"/>
</dbReference>
<dbReference type="GO" id="GO:0046872">
    <property type="term" value="F:metal ion binding"/>
    <property type="evidence" value="ECO:0007669"/>
    <property type="project" value="UniProtKB-KW"/>
</dbReference>
<evidence type="ECO:0000256" key="4">
    <source>
        <dbReference type="ARBA" id="ARBA00022723"/>
    </source>
</evidence>
<feature type="domain" description="Glutamine amidotransferase" evidence="12">
    <location>
        <begin position="302"/>
        <end position="526"/>
    </location>
</feature>
<reference evidence="15" key="2">
    <citation type="journal article" date="2023" name="Nat. Commun.">
        <title>Cultivation of marine bacteria of the SAR202 clade.</title>
        <authorList>
            <person name="Lim Y."/>
            <person name="Seo J.H."/>
            <person name="Giovannoni S.J."/>
            <person name="Kang I."/>
            <person name="Cho J.C."/>
        </authorList>
    </citation>
    <scope>NUCLEOTIDE SEQUENCE</scope>
    <source>
        <strain evidence="15">JH1073</strain>
    </source>
</reference>
<dbReference type="InterPro" id="IPR017926">
    <property type="entry name" value="GATASE"/>
</dbReference>
<evidence type="ECO:0000313" key="15">
    <source>
        <dbReference type="EMBL" id="WFG40233.1"/>
    </source>
</evidence>
<comment type="activity regulation">
    <text evidence="11">Allosterically activated by GTP, when glutamine is the substrate; GTP has no effect on the reaction when ammonia is the substrate. The allosteric effector GTP functions by stabilizing the protein conformation that binds the tetrahedral intermediate(s) formed during glutamine hydrolysis. Inhibited by the product CTP, via allosteric rather than competitive inhibition.</text>
</comment>
<evidence type="ECO:0000256" key="6">
    <source>
        <dbReference type="ARBA" id="ARBA00022840"/>
    </source>
</evidence>
<feature type="binding site" evidence="11">
    <location>
        <position position="462"/>
    </location>
    <ligand>
        <name>L-glutamine</name>
        <dbReference type="ChEBI" id="CHEBI:58359"/>
    </ligand>
</feature>
<dbReference type="Pfam" id="PF06418">
    <property type="entry name" value="CTP_synth_N"/>
    <property type="match status" value="1"/>
</dbReference>
<comment type="function">
    <text evidence="11">Catalyzes the ATP-dependent amination of UTP to CTP with either L-glutamine or ammonia as the source of nitrogen. Regulates intracellular CTP levels through interactions with the four ribonucleotide triphosphates.</text>
</comment>
<evidence type="ECO:0000256" key="8">
    <source>
        <dbReference type="ARBA" id="ARBA00022962"/>
    </source>
</evidence>
<reference evidence="16 17" key="1">
    <citation type="submission" date="2019-11" db="EMBL/GenBank/DDBJ databases">
        <authorList>
            <person name="Cho J.-C."/>
        </authorList>
    </citation>
    <scope>NUCLEOTIDE SEQUENCE [LARGE SCALE GENOMIC DNA]</scope>
    <source>
        <strain evidence="15 16">JH1073</strain>
        <strain evidence="14 17">JH702</strain>
    </source>
</reference>
<feature type="binding site" evidence="11">
    <location>
        <begin position="382"/>
        <end position="385"/>
    </location>
    <ligand>
        <name>L-glutamine</name>
        <dbReference type="ChEBI" id="CHEBI:58359"/>
    </ligand>
</feature>